<comment type="caution">
    <text evidence="1">The sequence shown here is derived from an EMBL/GenBank/DDBJ whole genome shotgun (WGS) entry which is preliminary data.</text>
</comment>
<keyword evidence="2" id="KW-1185">Reference proteome</keyword>
<name>A0ACB9QBZ5_9MYRT</name>
<organism evidence="1 2">
    <name type="scientific">Melastoma candidum</name>
    <dbReference type="NCBI Taxonomy" id="119954"/>
    <lineage>
        <taxon>Eukaryota</taxon>
        <taxon>Viridiplantae</taxon>
        <taxon>Streptophyta</taxon>
        <taxon>Embryophyta</taxon>
        <taxon>Tracheophyta</taxon>
        <taxon>Spermatophyta</taxon>
        <taxon>Magnoliopsida</taxon>
        <taxon>eudicotyledons</taxon>
        <taxon>Gunneridae</taxon>
        <taxon>Pentapetalae</taxon>
        <taxon>rosids</taxon>
        <taxon>malvids</taxon>
        <taxon>Myrtales</taxon>
        <taxon>Melastomataceae</taxon>
        <taxon>Melastomatoideae</taxon>
        <taxon>Melastomateae</taxon>
        <taxon>Melastoma</taxon>
    </lineage>
</organism>
<proteinExistence type="predicted"/>
<dbReference type="EMBL" id="CM042885">
    <property type="protein sequence ID" value="KAI4363856.1"/>
    <property type="molecule type" value="Genomic_DNA"/>
</dbReference>
<evidence type="ECO:0000313" key="2">
    <source>
        <dbReference type="Proteomes" id="UP001057402"/>
    </source>
</evidence>
<sequence>MEQHCRHAPSVDHRLIEGETIVIPRKNPWKSKDAKPKTTEGLSNLIIEEKGNDKLVRLKPSQLCFPQHRFPPRTHSDSIHHRGHFFRRHLQRGW</sequence>
<reference evidence="2" key="1">
    <citation type="journal article" date="2023" name="Front. Plant Sci.">
        <title>Chromosomal-level genome assembly of Melastoma candidum provides insights into trichome evolution.</title>
        <authorList>
            <person name="Zhong Y."/>
            <person name="Wu W."/>
            <person name="Sun C."/>
            <person name="Zou P."/>
            <person name="Liu Y."/>
            <person name="Dai S."/>
            <person name="Zhou R."/>
        </authorList>
    </citation>
    <scope>NUCLEOTIDE SEQUENCE [LARGE SCALE GENOMIC DNA]</scope>
</reference>
<dbReference type="Proteomes" id="UP001057402">
    <property type="component" value="Chromosome 6"/>
</dbReference>
<protein>
    <submittedName>
        <fullName evidence="1">Uncharacterized protein</fullName>
    </submittedName>
</protein>
<gene>
    <name evidence="1" type="ORF">MLD38_020023</name>
</gene>
<evidence type="ECO:0000313" key="1">
    <source>
        <dbReference type="EMBL" id="KAI4363856.1"/>
    </source>
</evidence>
<accession>A0ACB9QBZ5</accession>